<accession>A0A397TXM4</accession>
<evidence type="ECO:0000313" key="2">
    <source>
        <dbReference type="Proteomes" id="UP000266673"/>
    </source>
</evidence>
<organism evidence="1 2">
    <name type="scientific">Gigaspora rosea</name>
    <dbReference type="NCBI Taxonomy" id="44941"/>
    <lineage>
        <taxon>Eukaryota</taxon>
        <taxon>Fungi</taxon>
        <taxon>Fungi incertae sedis</taxon>
        <taxon>Mucoromycota</taxon>
        <taxon>Glomeromycotina</taxon>
        <taxon>Glomeromycetes</taxon>
        <taxon>Diversisporales</taxon>
        <taxon>Gigasporaceae</taxon>
        <taxon>Gigaspora</taxon>
    </lineage>
</organism>
<comment type="caution">
    <text evidence="1">The sequence shown here is derived from an EMBL/GenBank/DDBJ whole genome shotgun (WGS) entry which is preliminary data.</text>
</comment>
<dbReference type="Proteomes" id="UP000266673">
    <property type="component" value="Unassembled WGS sequence"/>
</dbReference>
<dbReference type="AlphaFoldDB" id="A0A397TXM4"/>
<evidence type="ECO:0000313" key="1">
    <source>
        <dbReference type="EMBL" id="RIB01547.1"/>
    </source>
</evidence>
<keyword evidence="2" id="KW-1185">Reference proteome</keyword>
<proteinExistence type="predicted"/>
<sequence length="70" mass="8176">MENQRSKQNRLKSGLMRAMCLGYSNVPQSIDVSMDYVSIIHLTKKFPPMKKCFHSVFVLIKHHKKRQGMP</sequence>
<name>A0A397TXM4_9GLOM</name>
<protein>
    <submittedName>
        <fullName evidence="1">Uncharacterized protein</fullName>
    </submittedName>
</protein>
<dbReference type="EMBL" id="QKWP01003065">
    <property type="protein sequence ID" value="RIB01547.1"/>
    <property type="molecule type" value="Genomic_DNA"/>
</dbReference>
<reference evidence="1 2" key="1">
    <citation type="submission" date="2018-06" db="EMBL/GenBank/DDBJ databases">
        <title>Comparative genomics reveals the genomic features of Rhizophagus irregularis, R. cerebriforme, R. diaphanum and Gigaspora rosea, and their symbiotic lifestyle signature.</title>
        <authorList>
            <person name="Morin E."/>
            <person name="San Clemente H."/>
            <person name="Chen E.C.H."/>
            <person name="De La Providencia I."/>
            <person name="Hainaut M."/>
            <person name="Kuo A."/>
            <person name="Kohler A."/>
            <person name="Murat C."/>
            <person name="Tang N."/>
            <person name="Roy S."/>
            <person name="Loubradou J."/>
            <person name="Henrissat B."/>
            <person name="Grigoriev I.V."/>
            <person name="Corradi N."/>
            <person name="Roux C."/>
            <person name="Martin F.M."/>
        </authorList>
    </citation>
    <scope>NUCLEOTIDE SEQUENCE [LARGE SCALE GENOMIC DNA]</scope>
    <source>
        <strain evidence="1 2">DAOM 194757</strain>
    </source>
</reference>
<gene>
    <name evidence="1" type="ORF">C2G38_2127375</name>
</gene>